<evidence type="ECO:0000313" key="2">
    <source>
        <dbReference type="Proteomes" id="UP000181899"/>
    </source>
</evidence>
<protein>
    <submittedName>
        <fullName evidence="1">Uncharacterized protein</fullName>
    </submittedName>
</protein>
<accession>A0A1I4ZN95</accession>
<dbReference type="AlphaFoldDB" id="A0A1I4ZN95"/>
<keyword evidence="2" id="KW-1185">Reference proteome</keyword>
<organism evidence="1 2">
    <name type="scientific">Proteiniclasticum ruminis</name>
    <dbReference type="NCBI Taxonomy" id="398199"/>
    <lineage>
        <taxon>Bacteria</taxon>
        <taxon>Bacillati</taxon>
        <taxon>Bacillota</taxon>
        <taxon>Clostridia</taxon>
        <taxon>Eubacteriales</taxon>
        <taxon>Clostridiaceae</taxon>
        <taxon>Proteiniclasticum</taxon>
    </lineage>
</organism>
<name>A0A1I4ZN95_9CLOT</name>
<dbReference type="EMBL" id="FOVK01000002">
    <property type="protein sequence ID" value="SFN51658.1"/>
    <property type="molecule type" value="Genomic_DNA"/>
</dbReference>
<proteinExistence type="predicted"/>
<reference evidence="1 2" key="1">
    <citation type="submission" date="2016-10" db="EMBL/GenBank/DDBJ databases">
        <authorList>
            <person name="de Groot N.N."/>
        </authorList>
    </citation>
    <scope>NUCLEOTIDE SEQUENCE [LARGE SCALE GENOMIC DNA]</scope>
    <source>
        <strain evidence="1 2">ML2</strain>
    </source>
</reference>
<gene>
    <name evidence="1" type="ORF">SAMN04488695_10268</name>
</gene>
<dbReference type="RefSeq" id="WP_074911032.1">
    <property type="nucleotide sequence ID" value="NZ_FOVK01000002.1"/>
</dbReference>
<sequence>MFEFRKSLYDYVTVPLLREFLSANKIKFKSLTLKADLIEEIELQVLKGNLDAIVVNQWLNEVVELGAKHVYFSQVSTLETHLPLDKNEKIDYYNTFNGSNKIHEVYRKVEILEAEEVYVLGLGVQYFYRPSENSIANYYLPIKVIYYSNKKHLFISFRPNDRMYKSKLFRSEDKVTEPKLLKEINEYIKVNLNIVTCQDNFHKDKLRRAVYRILEESSKLPDKIKEIIDEYDKNNLKSFISNFKANYEISKRYDNQIEEDLMNILEKYICLNWEKQEDFTEGIKCYPFNISLKDSENTTLIQKSSKEESLLVKSAYHDNKKRLKQEKMCDSVHMAYTISTTRCKVIYGIEKFKGFISFEKFLNKEEMDEIVSNFVQKYYE</sequence>
<evidence type="ECO:0000313" key="1">
    <source>
        <dbReference type="EMBL" id="SFN51658.1"/>
    </source>
</evidence>
<dbReference type="Proteomes" id="UP000181899">
    <property type="component" value="Unassembled WGS sequence"/>
</dbReference>